<dbReference type="InterPro" id="IPR007437">
    <property type="entry name" value="DUF486"/>
</dbReference>
<dbReference type="PANTHER" id="PTHR38482:SF1">
    <property type="entry name" value="DMT FAMILY PROTEIN"/>
    <property type="match status" value="1"/>
</dbReference>
<keyword evidence="1" id="KW-0812">Transmembrane</keyword>
<evidence type="ECO:0000313" key="4">
    <source>
        <dbReference type="Proteomes" id="UP000184031"/>
    </source>
</evidence>
<evidence type="ECO:0000313" key="3">
    <source>
        <dbReference type="EMBL" id="SHK61832.1"/>
    </source>
</evidence>
<sequence length="126" mass="14583">MIISMKALATIGLLILSNTFMVVAWYGHLKFHEWKWFNKLGLISIVLISWGIALFEYMFQVPANKIGFRENGGPFSLIQLKVIQEVITLVVFAIFTLVVFKTETFRANHIISFIFLVLAVYFMFKK</sequence>
<reference evidence="3 4" key="1">
    <citation type="submission" date="2016-11" db="EMBL/GenBank/DDBJ databases">
        <authorList>
            <person name="Varghese N."/>
            <person name="Submissions S."/>
        </authorList>
    </citation>
    <scope>NUCLEOTIDE SEQUENCE [LARGE SCALE GENOMIC DNA]</scope>
    <source>
        <strain evidence="3 4">CGMCC 1.12174</strain>
        <strain evidence="2 5">DSM 26351</strain>
    </source>
</reference>
<dbReference type="Proteomes" id="UP000198940">
    <property type="component" value="Unassembled WGS sequence"/>
</dbReference>
<evidence type="ECO:0000256" key="1">
    <source>
        <dbReference type="SAM" id="Phobius"/>
    </source>
</evidence>
<name>A0A1M6TXS4_9FLAO</name>
<dbReference type="PIRSF" id="PIRSF021239">
    <property type="entry name" value="UCP021239"/>
    <property type="match status" value="1"/>
</dbReference>
<dbReference type="AlphaFoldDB" id="A0A1M6TXS4"/>
<dbReference type="Pfam" id="PF04342">
    <property type="entry name" value="DMT_6"/>
    <property type="match status" value="1"/>
</dbReference>
<feature type="transmembrane region" description="Helical" evidence="1">
    <location>
        <begin position="7"/>
        <end position="28"/>
    </location>
</feature>
<evidence type="ECO:0000313" key="2">
    <source>
        <dbReference type="EMBL" id="SFB91235.1"/>
    </source>
</evidence>
<protein>
    <recommendedName>
        <fullName evidence="6">DMT family protein</fullName>
    </recommendedName>
</protein>
<dbReference type="EMBL" id="FRAT01000003">
    <property type="protein sequence ID" value="SHK61832.1"/>
    <property type="molecule type" value="Genomic_DNA"/>
</dbReference>
<keyword evidence="1" id="KW-0472">Membrane</keyword>
<feature type="transmembrane region" description="Helical" evidence="1">
    <location>
        <begin position="106"/>
        <end position="124"/>
    </location>
</feature>
<dbReference type="Proteomes" id="UP000184031">
    <property type="component" value="Unassembled WGS sequence"/>
</dbReference>
<dbReference type="EMBL" id="FOKU01000003">
    <property type="protein sequence ID" value="SFB91235.1"/>
    <property type="molecule type" value="Genomic_DNA"/>
</dbReference>
<dbReference type="PANTHER" id="PTHR38482">
    <property type="entry name" value="DMT FAMILY PROTEIN"/>
    <property type="match status" value="1"/>
</dbReference>
<feature type="transmembrane region" description="Helical" evidence="1">
    <location>
        <begin position="40"/>
        <end position="59"/>
    </location>
</feature>
<keyword evidence="5" id="KW-1185">Reference proteome</keyword>
<proteinExistence type="predicted"/>
<evidence type="ECO:0008006" key="6">
    <source>
        <dbReference type="Google" id="ProtNLM"/>
    </source>
</evidence>
<feature type="transmembrane region" description="Helical" evidence="1">
    <location>
        <begin position="80"/>
        <end position="100"/>
    </location>
</feature>
<evidence type="ECO:0000313" key="5">
    <source>
        <dbReference type="Proteomes" id="UP000198940"/>
    </source>
</evidence>
<organism evidence="3 4">
    <name type="scientific">Flagellimonas taeanensis</name>
    <dbReference type="NCBI Taxonomy" id="1005926"/>
    <lineage>
        <taxon>Bacteria</taxon>
        <taxon>Pseudomonadati</taxon>
        <taxon>Bacteroidota</taxon>
        <taxon>Flavobacteriia</taxon>
        <taxon>Flavobacteriales</taxon>
        <taxon>Flavobacteriaceae</taxon>
        <taxon>Flagellimonas</taxon>
    </lineage>
</organism>
<gene>
    <name evidence="2" type="ORF">SAMN04487891_103400</name>
    <name evidence="3" type="ORF">SAMN05216293_1558</name>
</gene>
<accession>A0A1M6TXS4</accession>
<comment type="caution">
    <text evidence="3">The sequence shown here is derived from an EMBL/GenBank/DDBJ whole genome shotgun (WGS) entry which is preliminary data.</text>
</comment>
<keyword evidence="1" id="KW-1133">Transmembrane helix</keyword>